<dbReference type="InterPro" id="IPR029068">
    <property type="entry name" value="Glyas_Bleomycin-R_OHBP_Dase"/>
</dbReference>
<evidence type="ECO:0008006" key="3">
    <source>
        <dbReference type="Google" id="ProtNLM"/>
    </source>
</evidence>
<dbReference type="AlphaFoldDB" id="A0A5D8ZE71"/>
<proteinExistence type="predicted"/>
<dbReference type="Gene3D" id="3.10.180.10">
    <property type="entry name" value="2,3-Dihydroxybiphenyl 1,2-Dioxygenase, domain 1"/>
    <property type="match status" value="1"/>
</dbReference>
<sequence>MRGDAPTRYSLVPKVFFDTLSEALDLFVDGLGFDVKHRDGDLAVVERYGAKAYLVASPEFAARDRPELAIETDAIDTLHADIATRRPDLLHPDNSRVRRRPWGSREFAVLDRTGVCIVFRQFD</sequence>
<comment type="caution">
    <text evidence="1">The sequence shown here is derived from an EMBL/GenBank/DDBJ whole genome shotgun (WGS) entry which is preliminary data.</text>
</comment>
<dbReference type="OrthoDB" id="9803104at2"/>
<protein>
    <recommendedName>
        <fullName evidence="3">VOC domain-containing protein</fullName>
    </recommendedName>
</protein>
<dbReference type="RefSeq" id="WP_149351951.1">
    <property type="nucleotide sequence ID" value="NZ_VTRV01000021.1"/>
</dbReference>
<organism evidence="1 2">
    <name type="scientific">Cognatilysobacter lacus</name>
    <dbReference type="NCBI Taxonomy" id="1643323"/>
    <lineage>
        <taxon>Bacteria</taxon>
        <taxon>Pseudomonadati</taxon>
        <taxon>Pseudomonadota</taxon>
        <taxon>Gammaproteobacteria</taxon>
        <taxon>Lysobacterales</taxon>
        <taxon>Lysobacteraceae</taxon>
        <taxon>Cognatilysobacter</taxon>
    </lineage>
</organism>
<dbReference type="Proteomes" id="UP000323164">
    <property type="component" value="Unassembled WGS sequence"/>
</dbReference>
<name>A0A5D8ZE71_9GAMM</name>
<gene>
    <name evidence="1" type="ORF">FW784_03355</name>
</gene>
<keyword evidence="2" id="KW-1185">Reference proteome</keyword>
<dbReference type="SUPFAM" id="SSF54593">
    <property type="entry name" value="Glyoxalase/Bleomycin resistance protein/Dihydroxybiphenyl dioxygenase"/>
    <property type="match status" value="1"/>
</dbReference>
<evidence type="ECO:0000313" key="1">
    <source>
        <dbReference type="EMBL" id="TZF90954.1"/>
    </source>
</evidence>
<evidence type="ECO:0000313" key="2">
    <source>
        <dbReference type="Proteomes" id="UP000323164"/>
    </source>
</evidence>
<accession>A0A5D8ZE71</accession>
<reference evidence="1 2" key="1">
    <citation type="submission" date="2019-08" db="EMBL/GenBank/DDBJ databases">
        <title>Draft genome sequence of Lysobacter sp. UKS-15.</title>
        <authorList>
            <person name="Im W.-T."/>
        </authorList>
    </citation>
    <scope>NUCLEOTIDE SEQUENCE [LARGE SCALE GENOMIC DNA]</scope>
    <source>
        <strain evidence="1 2">UKS-15</strain>
    </source>
</reference>
<dbReference type="EMBL" id="VTRV01000021">
    <property type="protein sequence ID" value="TZF90954.1"/>
    <property type="molecule type" value="Genomic_DNA"/>
</dbReference>